<dbReference type="GO" id="GO:0005737">
    <property type="term" value="C:cytoplasm"/>
    <property type="evidence" value="ECO:0007669"/>
    <property type="project" value="TreeGrafter"/>
</dbReference>
<dbReference type="SUPFAM" id="SSF55729">
    <property type="entry name" value="Acyl-CoA N-acyltransferases (Nat)"/>
    <property type="match status" value="1"/>
</dbReference>
<dbReference type="RefSeq" id="WP_077349801.1">
    <property type="nucleotide sequence ID" value="NZ_CP019607.1"/>
</dbReference>
<dbReference type="KEGG" id="tfa:BW733_09090"/>
<dbReference type="Gene3D" id="3.40.630.30">
    <property type="match status" value="1"/>
</dbReference>
<name>A0A1Q2CY05_9ACTN</name>
<dbReference type="InterPro" id="IPR000182">
    <property type="entry name" value="GNAT_dom"/>
</dbReference>
<keyword evidence="3" id="KW-1185">Reference proteome</keyword>
<dbReference type="InterPro" id="IPR051908">
    <property type="entry name" value="Ribosomal_N-acetyltransferase"/>
</dbReference>
<sequence length="182" mass="20004">MRQFSDDVIQLDRGRLRPIREADLGDLTAACNDEALREWLPIPIPYTLDDAREFAVDYATRQLASGKGIERAIESGGRLSGVIGLKNTDWAVGSTEAGYWLAPWGRGKGLMTTALMAMTDWSFRQGLQRVEVHVATRNLPSLAVALRSGFQIEGTLRQAARTHGGLVDVLSLSRLASDPPLW</sequence>
<dbReference type="GO" id="GO:0008999">
    <property type="term" value="F:protein-N-terminal-alanine acetyltransferase activity"/>
    <property type="evidence" value="ECO:0007669"/>
    <property type="project" value="TreeGrafter"/>
</dbReference>
<gene>
    <name evidence="2" type="ORF">BW733_09090</name>
</gene>
<evidence type="ECO:0000313" key="2">
    <source>
        <dbReference type="EMBL" id="AQP50959.1"/>
    </source>
</evidence>
<feature type="domain" description="N-acetyltransferase" evidence="1">
    <location>
        <begin position="14"/>
        <end position="173"/>
    </location>
</feature>
<dbReference type="PANTHER" id="PTHR43441">
    <property type="entry name" value="RIBOSOMAL-PROTEIN-SERINE ACETYLTRANSFERASE"/>
    <property type="match status" value="1"/>
</dbReference>
<dbReference type="InterPro" id="IPR016181">
    <property type="entry name" value="Acyl_CoA_acyltransferase"/>
</dbReference>
<dbReference type="Proteomes" id="UP000188235">
    <property type="component" value="Chromosome"/>
</dbReference>
<dbReference type="GO" id="GO:1990189">
    <property type="term" value="F:protein N-terminal-serine acetyltransferase activity"/>
    <property type="evidence" value="ECO:0007669"/>
    <property type="project" value="TreeGrafter"/>
</dbReference>
<dbReference type="EMBL" id="CP019607">
    <property type="protein sequence ID" value="AQP50959.1"/>
    <property type="molecule type" value="Genomic_DNA"/>
</dbReference>
<dbReference type="OrthoDB" id="9795188at2"/>
<dbReference type="AlphaFoldDB" id="A0A1Q2CY05"/>
<dbReference type="PROSITE" id="PS51186">
    <property type="entry name" value="GNAT"/>
    <property type="match status" value="1"/>
</dbReference>
<proteinExistence type="predicted"/>
<accession>A0A1Q2CY05</accession>
<evidence type="ECO:0000313" key="3">
    <source>
        <dbReference type="Proteomes" id="UP000188235"/>
    </source>
</evidence>
<reference evidence="2 3" key="1">
    <citation type="journal article" date="2008" name="Int. J. Syst. Evol. Microbiol.">
        <title>Tessaracoccus flavescens sp. nov., isolated from marine sediment.</title>
        <authorList>
            <person name="Lee D.W."/>
            <person name="Lee S.D."/>
        </authorList>
    </citation>
    <scope>NUCLEOTIDE SEQUENCE [LARGE SCALE GENOMIC DNA]</scope>
    <source>
        <strain evidence="2 3">SST-39T</strain>
    </source>
</reference>
<protein>
    <recommendedName>
        <fullName evidence="1">N-acetyltransferase domain-containing protein</fullName>
    </recommendedName>
</protein>
<evidence type="ECO:0000259" key="1">
    <source>
        <dbReference type="PROSITE" id="PS51186"/>
    </source>
</evidence>
<dbReference type="Pfam" id="PF13302">
    <property type="entry name" value="Acetyltransf_3"/>
    <property type="match status" value="1"/>
</dbReference>
<dbReference type="STRING" id="399497.BW733_09090"/>
<organism evidence="2 3">
    <name type="scientific">Tessaracoccus flavescens</name>
    <dbReference type="NCBI Taxonomy" id="399497"/>
    <lineage>
        <taxon>Bacteria</taxon>
        <taxon>Bacillati</taxon>
        <taxon>Actinomycetota</taxon>
        <taxon>Actinomycetes</taxon>
        <taxon>Propionibacteriales</taxon>
        <taxon>Propionibacteriaceae</taxon>
        <taxon>Tessaracoccus</taxon>
    </lineage>
</organism>
<dbReference type="PANTHER" id="PTHR43441:SF10">
    <property type="entry name" value="ACETYLTRANSFERASE"/>
    <property type="match status" value="1"/>
</dbReference>